<protein>
    <recommendedName>
        <fullName evidence="4">DUF4407 domain-containing protein</fullName>
    </recommendedName>
</protein>
<feature type="transmembrane region" description="Helical" evidence="1">
    <location>
        <begin position="74"/>
        <end position="92"/>
    </location>
</feature>
<accession>A0A1G7M633</accession>
<evidence type="ECO:0008006" key="4">
    <source>
        <dbReference type="Google" id="ProtNLM"/>
    </source>
</evidence>
<evidence type="ECO:0000256" key="1">
    <source>
        <dbReference type="SAM" id="Phobius"/>
    </source>
</evidence>
<dbReference type="Proteomes" id="UP000199623">
    <property type="component" value="Unassembled WGS sequence"/>
</dbReference>
<dbReference type="STRING" id="200378.SAMN05216553_102117"/>
<evidence type="ECO:0000313" key="2">
    <source>
        <dbReference type="EMBL" id="SDF57134.1"/>
    </source>
</evidence>
<organism evidence="2 3">
    <name type="scientific">Lentzea fradiae</name>
    <dbReference type="NCBI Taxonomy" id="200378"/>
    <lineage>
        <taxon>Bacteria</taxon>
        <taxon>Bacillati</taxon>
        <taxon>Actinomycetota</taxon>
        <taxon>Actinomycetes</taxon>
        <taxon>Pseudonocardiales</taxon>
        <taxon>Pseudonocardiaceae</taxon>
        <taxon>Lentzea</taxon>
    </lineage>
</organism>
<dbReference type="InterPro" id="IPR025519">
    <property type="entry name" value="DUF4407"/>
</dbReference>
<name>A0A1G7M633_9PSEU</name>
<proteinExistence type="predicted"/>
<dbReference type="EMBL" id="FNCC01000002">
    <property type="protein sequence ID" value="SDF57134.1"/>
    <property type="molecule type" value="Genomic_DNA"/>
</dbReference>
<sequence>MRTTLPDLTKLRPLPRDLDLGRKLRTFAGVDEKVLATVPHERARYTGVGGAVLGTATIATASFGLALAQIFDGWSIALLLPMLLWGLFVLNLDRWLVSSSTGSKWTRRAWLLVPRLVLACFFGVIIAEPLVLGIFGKAIEQHVQEGRRAEIEAFEKRLAGCNPTSGAAPTTGCTEADKIRTGTTPASLEQELANRREDAAALEATIRRDTEEHGKLEDLARRECAGVGGDGLTGVAGAGPECLRLRKQADDYAAAHPIAPNKAKLDDLTTRISDLEQNTGTAKADHDKAIAAEIRTRVQAKHDTYNGIGLLERFKALDELVAGNAFLLAALWAVRLFLIVIDCLPVLVKIFGGVTAYERIVETHLTSAVKSENEELRVEEARRSSSWRIQLREIEIAERKRMAEIDLELREHQVATNRKSESAVDELAALLLREAEEKTVVNERLAA</sequence>
<dbReference type="AlphaFoldDB" id="A0A1G7M633"/>
<gene>
    <name evidence="2" type="ORF">SAMN05216553_102117</name>
</gene>
<keyword evidence="1" id="KW-1133">Transmembrane helix</keyword>
<reference evidence="3" key="1">
    <citation type="submission" date="2016-10" db="EMBL/GenBank/DDBJ databases">
        <authorList>
            <person name="Varghese N."/>
            <person name="Submissions S."/>
        </authorList>
    </citation>
    <scope>NUCLEOTIDE SEQUENCE [LARGE SCALE GENOMIC DNA]</scope>
    <source>
        <strain evidence="3">CGMCC 4.3506</strain>
    </source>
</reference>
<dbReference type="Pfam" id="PF14362">
    <property type="entry name" value="DUF4407"/>
    <property type="match status" value="1"/>
</dbReference>
<dbReference type="OrthoDB" id="3426638at2"/>
<keyword evidence="1" id="KW-0472">Membrane</keyword>
<keyword evidence="3" id="KW-1185">Reference proteome</keyword>
<feature type="transmembrane region" description="Helical" evidence="1">
    <location>
        <begin position="112"/>
        <end position="135"/>
    </location>
</feature>
<feature type="transmembrane region" description="Helical" evidence="1">
    <location>
        <begin position="45"/>
        <end position="67"/>
    </location>
</feature>
<evidence type="ECO:0000313" key="3">
    <source>
        <dbReference type="Proteomes" id="UP000199623"/>
    </source>
</evidence>
<keyword evidence="1" id="KW-0812">Transmembrane</keyword>